<keyword evidence="4" id="KW-1185">Reference proteome</keyword>
<proteinExistence type="predicted"/>
<feature type="transmembrane region" description="Helical" evidence="2">
    <location>
        <begin position="195"/>
        <end position="219"/>
    </location>
</feature>
<gene>
    <name evidence="3" type="ORF">I8D64_09030</name>
</gene>
<feature type="transmembrane region" description="Helical" evidence="2">
    <location>
        <begin position="231"/>
        <end position="251"/>
    </location>
</feature>
<keyword evidence="2" id="KW-0812">Transmembrane</keyword>
<feature type="transmembrane region" description="Helical" evidence="2">
    <location>
        <begin position="106"/>
        <end position="130"/>
    </location>
</feature>
<reference evidence="3 4" key="1">
    <citation type="submission" date="2020-12" db="EMBL/GenBank/DDBJ databases">
        <title>Brachybacterium sp. MASK1Z-5, whole genome shotgun sequence.</title>
        <authorList>
            <person name="Tuo L."/>
        </authorList>
    </citation>
    <scope>NUCLEOTIDE SEQUENCE [LARGE SCALE GENOMIC DNA]</scope>
    <source>
        <strain evidence="3 4">MASK1Z-5</strain>
    </source>
</reference>
<dbReference type="Proteomes" id="UP000612352">
    <property type="component" value="Unassembled WGS sequence"/>
</dbReference>
<keyword evidence="2" id="KW-0472">Membrane</keyword>
<feature type="transmembrane region" description="Helical" evidence="2">
    <location>
        <begin position="21"/>
        <end position="43"/>
    </location>
</feature>
<feature type="compositionally biased region" description="Basic and acidic residues" evidence="1">
    <location>
        <begin position="352"/>
        <end position="373"/>
    </location>
</feature>
<feature type="transmembrane region" description="Helical" evidence="2">
    <location>
        <begin position="263"/>
        <end position="287"/>
    </location>
</feature>
<keyword evidence="2" id="KW-1133">Transmembrane helix</keyword>
<organism evidence="3 4">
    <name type="scientific">Brachybacterium halotolerans</name>
    <dbReference type="NCBI Taxonomy" id="2795215"/>
    <lineage>
        <taxon>Bacteria</taxon>
        <taxon>Bacillati</taxon>
        <taxon>Actinomycetota</taxon>
        <taxon>Actinomycetes</taxon>
        <taxon>Micrococcales</taxon>
        <taxon>Dermabacteraceae</taxon>
        <taxon>Brachybacterium</taxon>
    </lineage>
</organism>
<feature type="transmembrane region" description="Helical" evidence="2">
    <location>
        <begin position="136"/>
        <end position="159"/>
    </location>
</feature>
<evidence type="ECO:0000256" key="2">
    <source>
        <dbReference type="SAM" id="Phobius"/>
    </source>
</evidence>
<feature type="transmembrane region" description="Helical" evidence="2">
    <location>
        <begin position="293"/>
        <end position="312"/>
    </location>
</feature>
<evidence type="ECO:0000256" key="1">
    <source>
        <dbReference type="SAM" id="MobiDB-lite"/>
    </source>
</evidence>
<dbReference type="EMBL" id="JAEDAJ010000004">
    <property type="protein sequence ID" value="MBK0331545.1"/>
    <property type="molecule type" value="Genomic_DNA"/>
</dbReference>
<sequence length="383" mass="40561">MEKTKQRVDELPSRRSLGSSAALMGLSVVVFAIVSLIAASGYASDRHETLGRFLRHVAGPLGVHVANQIGWGFGAAITLQFGVLIAIIGGQIALGGGEQEADSRTALLMLAVVPPAALTPALLLVVVSAFHDGNSVATLFVAVPVYFTMMALGAFIGTFEVGTDEVLLEFAERRARRARLAEAILRRVDDQFSPLVAVLIFVALQVLVVVAMPLAVLLVHDVHAGPSLKSLAAMTGAQLLIGAASAALFIMTSSGMKPFLMPVDYVTAILGLALAAATDLFGAAIMLLLFPPVAIGSAVALVCKLVLAVMVYREAKSVRKRDPGSRSRIRCVPIVARAGTTVSRFFAKRELQSSARQVERRRRELERKAKRAESGSAQAALDD</sequence>
<evidence type="ECO:0000313" key="3">
    <source>
        <dbReference type="EMBL" id="MBK0331545.1"/>
    </source>
</evidence>
<dbReference type="RefSeq" id="WP_200502175.1">
    <property type="nucleotide sequence ID" value="NZ_JAEDAJ010000004.1"/>
</dbReference>
<comment type="caution">
    <text evidence="3">The sequence shown here is derived from an EMBL/GenBank/DDBJ whole genome shotgun (WGS) entry which is preliminary data.</text>
</comment>
<feature type="transmembrane region" description="Helical" evidence="2">
    <location>
        <begin position="69"/>
        <end position="94"/>
    </location>
</feature>
<protein>
    <submittedName>
        <fullName evidence="3">Uncharacterized protein</fullName>
    </submittedName>
</protein>
<name>A0ABS1BA92_9MICO</name>
<accession>A0ABS1BA92</accession>
<evidence type="ECO:0000313" key="4">
    <source>
        <dbReference type="Proteomes" id="UP000612352"/>
    </source>
</evidence>
<feature type="region of interest" description="Disordered" evidence="1">
    <location>
        <begin position="352"/>
        <end position="383"/>
    </location>
</feature>